<sequence>MRSNFVNQVIIEMQKNPRIFFLTADLGFNALEPLRDKFGPRFINAGIAEANMIGVAAGLALTGKKVIAYSIAPFITMRCYEQIRLDIAYHNLDVKLIGIGGGFNYGDQGVTHHTIEDVAIMRVLPNMKIICPAYAWETQEATRAILKDNGPAYLRIGISPGADYHQSNWRFKIGRGFVIQKGKDIALFCTGNVLDLTLNTAALLKQKLKTNIAVISLPTVKPLDKDLILKIARETKHIFTIEENNVIGGLGSAVADLLIGQKNLQTNFRSFGIPDVYIKDVGTREYLCSKAGLDAQQISRKIVKQIGK</sequence>
<dbReference type="AlphaFoldDB" id="A0A1G2FN80"/>
<dbReference type="Gene3D" id="3.40.50.970">
    <property type="match status" value="1"/>
</dbReference>
<evidence type="ECO:0000313" key="6">
    <source>
        <dbReference type="Proteomes" id="UP000177126"/>
    </source>
</evidence>
<dbReference type="SUPFAM" id="SSF52922">
    <property type="entry name" value="TK C-terminal domain-like"/>
    <property type="match status" value="1"/>
</dbReference>
<dbReference type="InterPro" id="IPR005475">
    <property type="entry name" value="Transketolase-like_Pyr-bd"/>
</dbReference>
<dbReference type="PANTHER" id="PTHR43825:SF5">
    <property type="entry name" value="HYPOTHETICAL TRANSKETOLASE FAMILY PROTEIN"/>
    <property type="match status" value="1"/>
</dbReference>
<evidence type="ECO:0000313" key="5">
    <source>
        <dbReference type="EMBL" id="OGZ39566.1"/>
    </source>
</evidence>
<dbReference type="InterPro" id="IPR009014">
    <property type="entry name" value="Transketo_C/PFOR_II"/>
</dbReference>
<dbReference type="InterPro" id="IPR051157">
    <property type="entry name" value="PDH/Transketolase"/>
</dbReference>
<evidence type="ECO:0000259" key="4">
    <source>
        <dbReference type="SMART" id="SM00861"/>
    </source>
</evidence>
<dbReference type="Proteomes" id="UP000177126">
    <property type="component" value="Unassembled WGS sequence"/>
</dbReference>
<keyword evidence="3" id="KW-0786">Thiamine pyrophosphate</keyword>
<feature type="domain" description="Transketolase-like pyrimidine-binding" evidence="4">
    <location>
        <begin position="1"/>
        <end position="162"/>
    </location>
</feature>
<dbReference type="InterPro" id="IPR029061">
    <property type="entry name" value="THDP-binding"/>
</dbReference>
<reference evidence="5 6" key="1">
    <citation type="journal article" date="2016" name="Nat. Commun.">
        <title>Thousands of microbial genomes shed light on interconnected biogeochemical processes in an aquifer system.</title>
        <authorList>
            <person name="Anantharaman K."/>
            <person name="Brown C.T."/>
            <person name="Hug L.A."/>
            <person name="Sharon I."/>
            <person name="Castelle C.J."/>
            <person name="Probst A.J."/>
            <person name="Thomas B.C."/>
            <person name="Singh A."/>
            <person name="Wilkins M.J."/>
            <person name="Karaoz U."/>
            <person name="Brodie E.L."/>
            <person name="Williams K.H."/>
            <person name="Hubbard S.S."/>
            <person name="Banfield J.F."/>
        </authorList>
    </citation>
    <scope>NUCLEOTIDE SEQUENCE [LARGE SCALE GENOMIC DNA]</scope>
</reference>
<comment type="cofactor">
    <cofactor evidence="1">
        <name>thiamine diphosphate</name>
        <dbReference type="ChEBI" id="CHEBI:58937"/>
    </cofactor>
</comment>
<protein>
    <recommendedName>
        <fullName evidence="4">Transketolase-like pyrimidine-binding domain-containing protein</fullName>
    </recommendedName>
</protein>
<dbReference type="Pfam" id="PF02779">
    <property type="entry name" value="Transket_pyr"/>
    <property type="match status" value="1"/>
</dbReference>
<dbReference type="FunFam" id="3.40.50.970:FF:000129">
    <property type="entry name" value="Transketolase"/>
    <property type="match status" value="1"/>
</dbReference>
<dbReference type="CDD" id="cd07033">
    <property type="entry name" value="TPP_PYR_DXS_TK_like"/>
    <property type="match status" value="1"/>
</dbReference>
<evidence type="ECO:0000256" key="3">
    <source>
        <dbReference type="ARBA" id="ARBA00023052"/>
    </source>
</evidence>
<comment type="similarity">
    <text evidence="2">Belongs to the transketolase family.</text>
</comment>
<dbReference type="SUPFAM" id="SSF52518">
    <property type="entry name" value="Thiamin diphosphate-binding fold (THDP-binding)"/>
    <property type="match status" value="1"/>
</dbReference>
<dbReference type="Pfam" id="PF02780">
    <property type="entry name" value="Transketolase_C"/>
    <property type="match status" value="1"/>
</dbReference>
<proteinExistence type="inferred from homology"/>
<dbReference type="PANTHER" id="PTHR43825">
    <property type="entry name" value="PYRUVATE DEHYDROGENASE E1 COMPONENT"/>
    <property type="match status" value="1"/>
</dbReference>
<evidence type="ECO:0000256" key="2">
    <source>
        <dbReference type="ARBA" id="ARBA00007131"/>
    </source>
</evidence>
<dbReference type="InterPro" id="IPR033248">
    <property type="entry name" value="Transketolase_C"/>
</dbReference>
<dbReference type="EMBL" id="MHNF01000052">
    <property type="protein sequence ID" value="OGZ39566.1"/>
    <property type="molecule type" value="Genomic_DNA"/>
</dbReference>
<dbReference type="SMART" id="SM00861">
    <property type="entry name" value="Transket_pyr"/>
    <property type="match status" value="1"/>
</dbReference>
<name>A0A1G2FN80_9BACT</name>
<organism evidence="5 6">
    <name type="scientific">Candidatus Portnoybacteria bacterium RIFCSPLOWO2_02_FULL_39_11</name>
    <dbReference type="NCBI Taxonomy" id="1802001"/>
    <lineage>
        <taxon>Bacteria</taxon>
        <taxon>Candidatus Portnoyibacteriota</taxon>
    </lineage>
</organism>
<accession>A0A1G2FN80</accession>
<evidence type="ECO:0000256" key="1">
    <source>
        <dbReference type="ARBA" id="ARBA00001964"/>
    </source>
</evidence>
<dbReference type="Gene3D" id="3.40.50.920">
    <property type="match status" value="1"/>
</dbReference>
<gene>
    <name evidence="5" type="ORF">A3B04_00675</name>
</gene>
<comment type="caution">
    <text evidence="5">The sequence shown here is derived from an EMBL/GenBank/DDBJ whole genome shotgun (WGS) entry which is preliminary data.</text>
</comment>